<dbReference type="Pfam" id="PF18696">
    <property type="entry name" value="SMP_C2CD2L"/>
    <property type="match status" value="1"/>
</dbReference>
<keyword evidence="1" id="KW-0812">Transmembrane</keyword>
<evidence type="ECO:0000313" key="4">
    <source>
        <dbReference type="RefSeq" id="XP_020831898.1"/>
    </source>
</evidence>
<dbReference type="FunCoup" id="A0A6P5JEU0">
    <property type="interactions" value="1994"/>
</dbReference>
<dbReference type="InterPro" id="IPR039934">
    <property type="entry name" value="C2CD2/C2CD2L"/>
</dbReference>
<dbReference type="Proteomes" id="UP000515140">
    <property type="component" value="Unplaced"/>
</dbReference>
<dbReference type="PANTHER" id="PTHR21119:SF7">
    <property type="entry name" value="C2 DOMAIN-CONTAINING PROTEIN 2"/>
    <property type="match status" value="1"/>
</dbReference>
<protein>
    <submittedName>
        <fullName evidence="4">C2 domain-containing protein 2</fullName>
    </submittedName>
</protein>
<feature type="domain" description="C2" evidence="2">
    <location>
        <begin position="249"/>
        <end position="368"/>
    </location>
</feature>
<dbReference type="CTD" id="25966"/>
<evidence type="ECO:0000313" key="3">
    <source>
        <dbReference type="Proteomes" id="UP000515140"/>
    </source>
</evidence>
<dbReference type="SUPFAM" id="SSF49562">
    <property type="entry name" value="C2 domain (Calcium/lipid-binding domain, CaLB)"/>
    <property type="match status" value="1"/>
</dbReference>
<proteinExistence type="predicted"/>
<keyword evidence="1" id="KW-1133">Transmembrane helix</keyword>
<evidence type="ECO:0000256" key="1">
    <source>
        <dbReference type="SAM" id="Phobius"/>
    </source>
</evidence>
<dbReference type="Gene3D" id="2.60.40.150">
    <property type="entry name" value="C2 domain"/>
    <property type="match status" value="1"/>
</dbReference>
<dbReference type="InterPro" id="IPR040885">
    <property type="entry name" value="SMP_C2CD2L"/>
</dbReference>
<dbReference type="InterPro" id="IPR000008">
    <property type="entry name" value="C2_dom"/>
</dbReference>
<gene>
    <name evidence="4" type="primary">C2CD2</name>
</gene>
<dbReference type="CDD" id="cd21682">
    <property type="entry name" value="SMP_C2CD2"/>
    <property type="match status" value="1"/>
</dbReference>
<keyword evidence="3" id="KW-1185">Reference proteome</keyword>
<sequence length="712" mass="80479">MELNDMICLGYWIDEIQWLTMVTLFIAALVTLSIYLVQYALVIVGSSPCRMSTDSFQPVQKEDLGFLLKWVLSLNSWRSQWQVAWVTALNEEAKHKGGPLFLTFEEDQVQKPLELAVQPVVNVVESVQKVVSYNVEGDSIQFIVHVLSASSDASKCQSYDVQLSPFHLQLELHMKEKREDILIKWSFLNASEINIKIQPKAIQEDEIIETLELSKTLKDILKHLISSVSPSVVLSTKIVDIKKLEDVQYTSTLPQDLCPPKPPRVHKLKLLVKNIQAILLNNPGSSGSLNCVFVTQLNDPLQKFFSSVTKSTTNFTWDEEFTFELNAKSKELQMHVLEDGKSKDSLFFGLATVPIDVFKKKPSGQQCFVLNSGYSCNHIVLGSITAEFFYIEPKEPKSWKIPPPVTSAQTEKDQTVMPCGTTSGALMVTSITAMRTNPGLDVGRFPALNSDFSVKTLIKIKVIEKDIMVQAISCHSDFSSSDTKLLGLNDSDPVVDAAIQQLSHSSKLKFKSPRKKSTIIIEGESKISLSQDSETPLMIDYAASMDSSYQQEFPSYYEEVVSAELIDENLSKHILPALEPQENEFDTWKLERNAKSEEWNSDAQTDLDSEEMPRSLSAFWRKRLPENLNVENISHFSVNLGGNLRKGAKVFHPWHHRKDLGISQSYNDLIFLQHPDEIHRKSTKITRTFKKNLLSMHRNKSELNVFSVDLSL</sequence>
<dbReference type="RefSeq" id="XP_020831898.1">
    <property type="nucleotide sequence ID" value="XM_020976239.1"/>
</dbReference>
<dbReference type="InParanoid" id="A0A6P5JEU0"/>
<evidence type="ECO:0000259" key="2">
    <source>
        <dbReference type="PROSITE" id="PS50004"/>
    </source>
</evidence>
<name>A0A6P5JEU0_PHACI</name>
<accession>A0A6P5JEU0</accession>
<feature type="transmembrane region" description="Helical" evidence="1">
    <location>
        <begin position="21"/>
        <end position="41"/>
    </location>
</feature>
<dbReference type="SMART" id="SM00239">
    <property type="entry name" value="C2"/>
    <property type="match status" value="1"/>
</dbReference>
<organism evidence="3 4">
    <name type="scientific">Phascolarctos cinereus</name>
    <name type="common">Koala</name>
    <dbReference type="NCBI Taxonomy" id="38626"/>
    <lineage>
        <taxon>Eukaryota</taxon>
        <taxon>Metazoa</taxon>
        <taxon>Chordata</taxon>
        <taxon>Craniata</taxon>
        <taxon>Vertebrata</taxon>
        <taxon>Euteleostomi</taxon>
        <taxon>Mammalia</taxon>
        <taxon>Metatheria</taxon>
        <taxon>Diprotodontia</taxon>
        <taxon>Phascolarctidae</taxon>
        <taxon>Phascolarctos</taxon>
    </lineage>
</organism>
<reference evidence="4" key="1">
    <citation type="submission" date="2025-08" db="UniProtKB">
        <authorList>
            <consortium name="RefSeq"/>
        </authorList>
    </citation>
    <scope>IDENTIFICATION</scope>
    <source>
        <tissue evidence="4">Spleen</tissue>
    </source>
</reference>
<dbReference type="AlphaFoldDB" id="A0A6P5JEU0"/>
<dbReference type="PANTHER" id="PTHR21119">
    <property type="entry name" value="C2 DOMAIN-CONTAINING PROTEIN"/>
    <property type="match status" value="1"/>
</dbReference>
<dbReference type="InterPro" id="IPR035892">
    <property type="entry name" value="C2_domain_sf"/>
</dbReference>
<keyword evidence="1" id="KW-0472">Membrane</keyword>
<dbReference type="PROSITE" id="PS50004">
    <property type="entry name" value="C2"/>
    <property type="match status" value="1"/>
</dbReference>
<dbReference type="KEGG" id="pcw:110200859"/>
<dbReference type="Pfam" id="PF00168">
    <property type="entry name" value="C2"/>
    <property type="match status" value="1"/>
</dbReference>
<dbReference type="GeneID" id="110200859"/>